<name>A0A0H4T7W6_9EURY</name>
<proteinExistence type="predicted"/>
<reference evidence="1" key="1">
    <citation type="journal article" date="2015" name="ISME J.">
        <title>Aquifer environment selects for microbial species cohorts in sediment and groundwater.</title>
        <authorList>
            <person name="Hug L.A."/>
            <person name="Thomas B.C."/>
            <person name="Brown C.T."/>
            <person name="Frischkorn K.R."/>
            <person name="Williams K.H."/>
            <person name="Tringe S.G."/>
            <person name="Banfield J.F."/>
        </authorList>
    </citation>
    <scope>NUCLEOTIDE SEQUENCE</scope>
</reference>
<dbReference type="EMBL" id="KT007025">
    <property type="protein sequence ID" value="AKQ03963.1"/>
    <property type="molecule type" value="Genomic_DNA"/>
</dbReference>
<accession>A0A0H4T7W6</accession>
<organism evidence="1">
    <name type="scientific">uncultured euryarchaeote Rifle_16ft_4_minimus_39</name>
    <dbReference type="NCBI Taxonomy" id="1665197"/>
    <lineage>
        <taxon>Archaea</taxon>
        <taxon>Methanobacteriati</taxon>
        <taxon>Methanobacteriota</taxon>
        <taxon>environmental samples</taxon>
    </lineage>
</organism>
<protein>
    <submittedName>
        <fullName evidence="1">Uncharacterized protein</fullName>
    </submittedName>
</protein>
<evidence type="ECO:0000313" key="1">
    <source>
        <dbReference type="EMBL" id="AKQ03963.1"/>
    </source>
</evidence>
<sequence>MEDEAVEDEFIGFPCFEFNTALAPERDDTRCIHCRKYLTVACEYLDDFFEDGGDEY</sequence>
<dbReference type="AlphaFoldDB" id="A0A0H4T7W6"/>